<feature type="transmembrane region" description="Helical" evidence="6">
    <location>
        <begin position="262"/>
        <end position="293"/>
    </location>
</feature>
<dbReference type="Pfam" id="PF02653">
    <property type="entry name" value="BPD_transp_2"/>
    <property type="match status" value="1"/>
</dbReference>
<dbReference type="PANTHER" id="PTHR30482:SF20">
    <property type="entry name" value="HIGH-AFFINITY BRANCHED-CHAIN AMINO ACID TRANSPORT SYSTEM PERMEASE PROTEIN LIVM"/>
    <property type="match status" value="1"/>
</dbReference>
<keyword evidence="3 6" id="KW-0812">Transmembrane</keyword>
<evidence type="ECO:0000256" key="3">
    <source>
        <dbReference type="ARBA" id="ARBA00022692"/>
    </source>
</evidence>
<feature type="transmembrane region" description="Helical" evidence="6">
    <location>
        <begin position="180"/>
        <end position="197"/>
    </location>
</feature>
<evidence type="ECO:0000256" key="1">
    <source>
        <dbReference type="ARBA" id="ARBA00004651"/>
    </source>
</evidence>
<reference evidence="7 8" key="1">
    <citation type="submission" date="2023-07" db="EMBL/GenBank/DDBJ databases">
        <title>Sorghum-associated microbial communities from plants grown in Nebraska, USA.</title>
        <authorList>
            <person name="Schachtman D."/>
        </authorList>
    </citation>
    <scope>NUCLEOTIDE SEQUENCE [LARGE SCALE GENOMIC DNA]</scope>
    <source>
        <strain evidence="7 8">DS1781</strain>
    </source>
</reference>
<feature type="transmembrane region" description="Helical" evidence="6">
    <location>
        <begin position="24"/>
        <end position="45"/>
    </location>
</feature>
<keyword evidence="8" id="KW-1185">Reference proteome</keyword>
<comment type="caution">
    <text evidence="7">The sequence shown here is derived from an EMBL/GenBank/DDBJ whole genome shotgun (WGS) entry which is preliminary data.</text>
</comment>
<dbReference type="InterPro" id="IPR043428">
    <property type="entry name" value="LivM-like"/>
</dbReference>
<comment type="subcellular location">
    <subcellularLocation>
        <location evidence="1">Cell membrane</location>
        <topology evidence="1">Multi-pass membrane protein</topology>
    </subcellularLocation>
</comment>
<sequence>MSTLPVSSSQPSRSAAPPAVAEGWSWRPVAVGALVLAALAVPFVLSDYRIFLATMTLISAIAVLGLNMLVGYNGQLSLGHGALYALGAYVTAVLMEHGGFAWWATLPVSAVVCFAFGFLFGWPALRLKGHYLALATFALALATPQLLKHKALEPWTGGVQGITLLKPEAPFGLGLSADQWLYLVVLTMAALLFLCARNMLRGRLGRATIAIREQPIAASAMGINVPYIKAMTFGISALYTGVAGSLGAIATAFVAPDSFGMFVSIFFLVGAVVGGLGTISGALVGAAFIQFIPNVADQISKSAPSAIFAAFLILCMFLMPQGFVGLLRAGLRRLRTRGQRGQRPRRGD</sequence>
<evidence type="ECO:0000256" key="4">
    <source>
        <dbReference type="ARBA" id="ARBA00022989"/>
    </source>
</evidence>
<dbReference type="RefSeq" id="WP_309905390.1">
    <property type="nucleotide sequence ID" value="NZ_JAVDRF010000011.1"/>
</dbReference>
<dbReference type="CDD" id="cd06581">
    <property type="entry name" value="TM_PBP1_LivM_like"/>
    <property type="match status" value="1"/>
</dbReference>
<dbReference type="Proteomes" id="UP001184230">
    <property type="component" value="Unassembled WGS sequence"/>
</dbReference>
<feature type="transmembrane region" description="Helical" evidence="6">
    <location>
        <begin position="233"/>
        <end position="255"/>
    </location>
</feature>
<keyword evidence="5 6" id="KW-0472">Membrane</keyword>
<keyword evidence="4 6" id="KW-1133">Transmembrane helix</keyword>
<protein>
    <submittedName>
        <fullName evidence="7">Branched-chain amino acid transport system permease protein</fullName>
    </submittedName>
</protein>
<keyword evidence="2" id="KW-1003">Cell membrane</keyword>
<organism evidence="7 8">
    <name type="scientific">Variovorax soli</name>
    <dbReference type="NCBI Taxonomy" id="376815"/>
    <lineage>
        <taxon>Bacteria</taxon>
        <taxon>Pseudomonadati</taxon>
        <taxon>Pseudomonadota</taxon>
        <taxon>Betaproteobacteria</taxon>
        <taxon>Burkholderiales</taxon>
        <taxon>Comamonadaceae</taxon>
        <taxon>Variovorax</taxon>
    </lineage>
</organism>
<feature type="transmembrane region" description="Helical" evidence="6">
    <location>
        <begin position="129"/>
        <end position="147"/>
    </location>
</feature>
<feature type="transmembrane region" description="Helical" evidence="6">
    <location>
        <begin position="100"/>
        <end position="122"/>
    </location>
</feature>
<proteinExistence type="predicted"/>
<evidence type="ECO:0000256" key="5">
    <source>
        <dbReference type="ARBA" id="ARBA00023136"/>
    </source>
</evidence>
<feature type="transmembrane region" description="Helical" evidence="6">
    <location>
        <begin position="50"/>
        <end position="70"/>
    </location>
</feature>
<evidence type="ECO:0000256" key="6">
    <source>
        <dbReference type="SAM" id="Phobius"/>
    </source>
</evidence>
<dbReference type="EMBL" id="JAVDRF010000011">
    <property type="protein sequence ID" value="MDR6538519.1"/>
    <property type="molecule type" value="Genomic_DNA"/>
</dbReference>
<evidence type="ECO:0000313" key="8">
    <source>
        <dbReference type="Proteomes" id="UP001184230"/>
    </source>
</evidence>
<evidence type="ECO:0000256" key="2">
    <source>
        <dbReference type="ARBA" id="ARBA00022475"/>
    </source>
</evidence>
<name>A0ABU1NJ84_9BURK</name>
<feature type="transmembrane region" description="Helical" evidence="6">
    <location>
        <begin position="305"/>
        <end position="327"/>
    </location>
</feature>
<evidence type="ECO:0000313" key="7">
    <source>
        <dbReference type="EMBL" id="MDR6538519.1"/>
    </source>
</evidence>
<accession>A0ABU1NJ84</accession>
<gene>
    <name evidence="7" type="ORF">J2739_004312</name>
</gene>
<dbReference type="PANTHER" id="PTHR30482">
    <property type="entry name" value="HIGH-AFFINITY BRANCHED-CHAIN AMINO ACID TRANSPORT SYSTEM PERMEASE"/>
    <property type="match status" value="1"/>
</dbReference>
<dbReference type="InterPro" id="IPR001851">
    <property type="entry name" value="ABC_transp_permease"/>
</dbReference>